<evidence type="ECO:0000313" key="8">
    <source>
        <dbReference type="EMBL" id="KAK6640045.1"/>
    </source>
</evidence>
<dbReference type="CDD" id="cd03401">
    <property type="entry name" value="SPFH_prohibitin"/>
    <property type="match status" value="1"/>
</dbReference>
<dbReference type="GO" id="GO:0005743">
    <property type="term" value="C:mitochondrial inner membrane"/>
    <property type="evidence" value="ECO:0007669"/>
    <property type="project" value="UniProtKB-SubCell"/>
</dbReference>
<evidence type="ECO:0000256" key="6">
    <source>
        <dbReference type="RuleBase" id="RU366048"/>
    </source>
</evidence>
<reference evidence="8 9" key="1">
    <citation type="submission" date="2023-10" db="EMBL/GenBank/DDBJ databases">
        <title>Genomes of two closely related lineages of the louse Polyplax serrata with different host specificities.</title>
        <authorList>
            <person name="Martinu J."/>
            <person name="Tarabai H."/>
            <person name="Stefka J."/>
            <person name="Hypsa V."/>
        </authorList>
    </citation>
    <scope>NUCLEOTIDE SEQUENCE [LARGE SCALE GENOMIC DNA]</scope>
    <source>
        <strain evidence="8">HR10_N</strain>
    </source>
</reference>
<evidence type="ECO:0000259" key="7">
    <source>
        <dbReference type="SMART" id="SM00244"/>
    </source>
</evidence>
<dbReference type="PANTHER" id="PTHR23222">
    <property type="entry name" value="PROHIBITIN"/>
    <property type="match status" value="1"/>
</dbReference>
<sequence length="300" mass="33315">MAQSKLNDFANRFMKSPKGVGTGMKLLGLAGLAGYGMTQSLYTVEGGHRAIIFSRLGGIQKEVHAEGLHFKIPWLEYPIIYDIRSRPRKISSPTGSKDLQMVMISLRVLSRPDAINLPTMYRTLGLDYDEKVLPSICNEVLKSVVAKFNASQLITQRQQVSLLVRRELTERARDFNIILDDVSITELSFGKEYTAAVEAKQVAQQEAQRAAFVVERAKQERQQKIVQAEGEAEAAKMLGEAVGQNPGYLKLRKIRAAQSISRIVAASQNKVFLSGNSLMLNISDPAFDDLSEKLKSKAKK</sequence>
<evidence type="ECO:0000256" key="1">
    <source>
        <dbReference type="ARBA" id="ARBA00004273"/>
    </source>
</evidence>
<comment type="similarity">
    <text evidence="2 6">Belongs to the prohibitin family.</text>
</comment>
<comment type="caution">
    <text evidence="8">The sequence shown here is derived from an EMBL/GenBank/DDBJ whole genome shotgun (WGS) entry which is preliminary data.</text>
</comment>
<evidence type="ECO:0000256" key="3">
    <source>
        <dbReference type="ARBA" id="ARBA00022792"/>
    </source>
</evidence>
<proteinExistence type="inferred from homology"/>
<dbReference type="EMBL" id="JAWJWE010000003">
    <property type="protein sequence ID" value="KAK6640045.1"/>
    <property type="molecule type" value="Genomic_DNA"/>
</dbReference>
<gene>
    <name evidence="8" type="primary">PHB2</name>
    <name evidence="8" type="ORF">RUM43_008322</name>
</gene>
<comment type="subcellular location">
    <subcellularLocation>
        <location evidence="1 6">Mitochondrion inner membrane</location>
    </subcellularLocation>
</comment>
<dbReference type="GO" id="GO:0007005">
    <property type="term" value="P:mitochondrion organization"/>
    <property type="evidence" value="ECO:0007669"/>
    <property type="project" value="TreeGrafter"/>
</dbReference>
<dbReference type="SMART" id="SM00244">
    <property type="entry name" value="PHB"/>
    <property type="match status" value="1"/>
</dbReference>
<dbReference type="InterPro" id="IPR000163">
    <property type="entry name" value="Prohibitin"/>
</dbReference>
<evidence type="ECO:0000313" key="9">
    <source>
        <dbReference type="Proteomes" id="UP001372834"/>
    </source>
</evidence>
<dbReference type="Proteomes" id="UP001372834">
    <property type="component" value="Unassembled WGS sequence"/>
</dbReference>
<evidence type="ECO:0000256" key="4">
    <source>
        <dbReference type="ARBA" id="ARBA00023128"/>
    </source>
</evidence>
<accession>A0AAN8P6W3</accession>
<dbReference type="Gene3D" id="3.30.479.30">
    <property type="entry name" value="Band 7 domain"/>
    <property type="match status" value="1"/>
</dbReference>
<evidence type="ECO:0000256" key="5">
    <source>
        <dbReference type="ARBA" id="ARBA00023136"/>
    </source>
</evidence>
<dbReference type="Gene3D" id="6.10.250.2090">
    <property type="match status" value="1"/>
</dbReference>
<dbReference type="Pfam" id="PF01145">
    <property type="entry name" value="Band_7"/>
    <property type="match status" value="1"/>
</dbReference>
<dbReference type="AlphaFoldDB" id="A0AAN8P6W3"/>
<protein>
    <recommendedName>
        <fullName evidence="6">Prohibitin</fullName>
    </recommendedName>
</protein>
<keyword evidence="4" id="KW-0496">Mitochondrion</keyword>
<dbReference type="SUPFAM" id="SSF117892">
    <property type="entry name" value="Band 7/SPFH domain"/>
    <property type="match status" value="1"/>
</dbReference>
<evidence type="ECO:0000256" key="2">
    <source>
        <dbReference type="ARBA" id="ARBA00009658"/>
    </source>
</evidence>
<dbReference type="FunFam" id="3.30.479.30:FF:000001">
    <property type="entry name" value="Prohibitin 2"/>
    <property type="match status" value="1"/>
</dbReference>
<keyword evidence="5" id="KW-0472">Membrane</keyword>
<name>A0AAN8P6W3_POLSC</name>
<dbReference type="InterPro" id="IPR036013">
    <property type="entry name" value="Band_7/SPFH_dom_sf"/>
</dbReference>
<dbReference type="InterPro" id="IPR001107">
    <property type="entry name" value="Band_7"/>
</dbReference>
<keyword evidence="3 6" id="KW-0999">Mitochondrion inner membrane</keyword>
<feature type="domain" description="Band 7" evidence="7">
    <location>
        <begin position="40"/>
        <end position="201"/>
    </location>
</feature>
<dbReference type="PANTHER" id="PTHR23222:SF1">
    <property type="entry name" value="PROHIBITIN-2"/>
    <property type="match status" value="1"/>
</dbReference>
<dbReference type="PRINTS" id="PR00679">
    <property type="entry name" value="PROHIBITIN"/>
</dbReference>
<organism evidence="8 9">
    <name type="scientific">Polyplax serrata</name>
    <name type="common">Common mouse louse</name>
    <dbReference type="NCBI Taxonomy" id="468196"/>
    <lineage>
        <taxon>Eukaryota</taxon>
        <taxon>Metazoa</taxon>
        <taxon>Ecdysozoa</taxon>
        <taxon>Arthropoda</taxon>
        <taxon>Hexapoda</taxon>
        <taxon>Insecta</taxon>
        <taxon>Pterygota</taxon>
        <taxon>Neoptera</taxon>
        <taxon>Paraneoptera</taxon>
        <taxon>Psocodea</taxon>
        <taxon>Troctomorpha</taxon>
        <taxon>Phthiraptera</taxon>
        <taxon>Anoplura</taxon>
        <taxon>Polyplacidae</taxon>
        <taxon>Polyplax</taxon>
    </lineage>
</organism>